<sequence length="566" mass="64549">MKMAKLGILFDEYEAELKWSTGENLFENYLFEIIDRFRIPYEKVGILEDFNTFDVLIVLQCSGGVEVAKKILEYVHSGGTIISYAGLENAREILGFAKTEVLEKGYANLACFFNQNVPLRFLHAEPWESENNSSKVTDIGFLNEKIEGKRLSALQRINHGKGVLDRWTVAIPKSIVYLQQGTQPVNKDGIPAPDGSANLDENILKAEDGFELDWDKDRTYTETGMPYFPYPYADLWKEVIVEHLFKCVIEKGLTLPFVDFWPTDVKYIATISHDSDLNVDESAQITLDTLKSENVQTTWCMIAPGYDSLIYEQIKSDGHEIAFHYNALEQENGVWSEEAFKSQLEWIKNSTSTEDIISNKNHYTRFEGWGELYSWCEKNGIQVDQTRGPSKKGNIGFLFGTCHPYFPIALADEKNRLYDVLEIGFLTQDLNHNTLSDSSVIQPFLDGVKSVNGVAHFLFHQFHIYNQPKVREALLQLITSAKSQGFTFWTSRQINDWERERRKLSITGISGSGQIEITGLVGRNDFVLLVPFEEDKNLDINQGETVTRFGFKCKQIFNSSNVLEEA</sequence>
<name>A0ABU8F2H8_9BACI</name>
<dbReference type="SUPFAM" id="SSF88713">
    <property type="entry name" value="Glycoside hydrolase/deacetylase"/>
    <property type="match status" value="1"/>
</dbReference>
<evidence type="ECO:0000313" key="2">
    <source>
        <dbReference type="Proteomes" id="UP001364890"/>
    </source>
</evidence>
<comment type="caution">
    <text evidence="1">The sequence shown here is derived from an EMBL/GenBank/DDBJ whole genome shotgun (WGS) entry which is preliminary data.</text>
</comment>
<reference evidence="1 2" key="1">
    <citation type="submission" date="2024-01" db="EMBL/GenBank/DDBJ databases">
        <title>Seven novel Bacillus-like species.</title>
        <authorList>
            <person name="Liu G."/>
        </authorList>
    </citation>
    <scope>NUCLEOTIDE SEQUENCE [LARGE SCALE GENOMIC DNA]</scope>
    <source>
        <strain evidence="1 2">FJAT-51614</strain>
    </source>
</reference>
<dbReference type="InterPro" id="IPR011330">
    <property type="entry name" value="Glyco_hydro/deAcase_b/a-brl"/>
</dbReference>
<dbReference type="Proteomes" id="UP001364890">
    <property type="component" value="Unassembled WGS sequence"/>
</dbReference>
<protein>
    <recommendedName>
        <fullName evidence="3">NodB homology domain-containing protein</fullName>
    </recommendedName>
</protein>
<accession>A0ABU8F2H8</accession>
<proteinExistence type="predicted"/>
<gene>
    <name evidence="1" type="ORF">WAX74_02170</name>
</gene>
<keyword evidence="2" id="KW-1185">Reference proteome</keyword>
<evidence type="ECO:0008006" key="3">
    <source>
        <dbReference type="Google" id="ProtNLM"/>
    </source>
</evidence>
<dbReference type="Gene3D" id="3.20.20.370">
    <property type="entry name" value="Glycoside hydrolase/deacetylase"/>
    <property type="match status" value="1"/>
</dbReference>
<dbReference type="EMBL" id="JBAWSY010000001">
    <property type="protein sequence ID" value="MEI4768460.1"/>
    <property type="molecule type" value="Genomic_DNA"/>
</dbReference>
<organism evidence="1 2">
    <name type="scientific">Psychrobacillus mangrovi</name>
    <dbReference type="NCBI Taxonomy" id="3117745"/>
    <lineage>
        <taxon>Bacteria</taxon>
        <taxon>Bacillati</taxon>
        <taxon>Bacillota</taxon>
        <taxon>Bacilli</taxon>
        <taxon>Bacillales</taxon>
        <taxon>Bacillaceae</taxon>
        <taxon>Psychrobacillus</taxon>
    </lineage>
</organism>
<evidence type="ECO:0000313" key="1">
    <source>
        <dbReference type="EMBL" id="MEI4768460.1"/>
    </source>
</evidence>
<dbReference type="RefSeq" id="WP_336496009.1">
    <property type="nucleotide sequence ID" value="NZ_JBAWSY010000001.1"/>
</dbReference>